<proteinExistence type="predicted"/>
<accession>A0AAQ3SBR9</accession>
<gene>
    <name evidence="1" type="ORF">V8G54_003446</name>
</gene>
<keyword evidence="2" id="KW-1185">Reference proteome</keyword>
<protein>
    <submittedName>
        <fullName evidence="1">Uncharacterized protein</fullName>
    </submittedName>
</protein>
<dbReference type="Proteomes" id="UP001374535">
    <property type="component" value="Chromosome 1"/>
</dbReference>
<evidence type="ECO:0000313" key="1">
    <source>
        <dbReference type="EMBL" id="WVZ24902.1"/>
    </source>
</evidence>
<organism evidence="1 2">
    <name type="scientific">Vigna mungo</name>
    <name type="common">Black gram</name>
    <name type="synonym">Phaseolus mungo</name>
    <dbReference type="NCBI Taxonomy" id="3915"/>
    <lineage>
        <taxon>Eukaryota</taxon>
        <taxon>Viridiplantae</taxon>
        <taxon>Streptophyta</taxon>
        <taxon>Embryophyta</taxon>
        <taxon>Tracheophyta</taxon>
        <taxon>Spermatophyta</taxon>
        <taxon>Magnoliopsida</taxon>
        <taxon>eudicotyledons</taxon>
        <taxon>Gunneridae</taxon>
        <taxon>Pentapetalae</taxon>
        <taxon>rosids</taxon>
        <taxon>fabids</taxon>
        <taxon>Fabales</taxon>
        <taxon>Fabaceae</taxon>
        <taxon>Papilionoideae</taxon>
        <taxon>50 kb inversion clade</taxon>
        <taxon>NPAAA clade</taxon>
        <taxon>indigoferoid/millettioid clade</taxon>
        <taxon>Phaseoleae</taxon>
        <taxon>Vigna</taxon>
    </lineage>
</organism>
<dbReference type="AlphaFoldDB" id="A0AAQ3SBR9"/>
<sequence length="217" mass="24343">YHLPFYLILLPCSECPLDRKQKKKKKKNTVTISDGCGGKMGYKEKCCKLLRVIDMDTGINARVTKRAIVNGGPTHCAQTQMSTWQQQHYRFSYPTLVAHPSSSHKAIVLLYVSANFILLHLLRAAVIASATRLGGGDRAVIAVLLTDVSQHLFQIVPEGVRGGLIVLRQLPPNLILYAETLHPFLKHPIELPQALNLLVFFFEFLRHGLLYGLHQHS</sequence>
<evidence type="ECO:0000313" key="2">
    <source>
        <dbReference type="Proteomes" id="UP001374535"/>
    </source>
</evidence>
<name>A0AAQ3SBR9_VIGMU</name>
<feature type="non-terminal residue" evidence="1">
    <location>
        <position position="1"/>
    </location>
</feature>
<dbReference type="EMBL" id="CP144700">
    <property type="protein sequence ID" value="WVZ24902.1"/>
    <property type="molecule type" value="Genomic_DNA"/>
</dbReference>
<reference evidence="1 2" key="1">
    <citation type="journal article" date="2023" name="Life. Sci Alliance">
        <title>Evolutionary insights into 3D genome organization and epigenetic landscape of Vigna mungo.</title>
        <authorList>
            <person name="Junaid A."/>
            <person name="Singh B."/>
            <person name="Bhatia S."/>
        </authorList>
    </citation>
    <scope>NUCLEOTIDE SEQUENCE [LARGE SCALE GENOMIC DNA]</scope>
    <source>
        <strain evidence="1">Urdbean</strain>
    </source>
</reference>